<comment type="caution">
    <text evidence="1">The sequence shown here is derived from an EMBL/GenBank/DDBJ whole genome shotgun (WGS) entry which is preliminary data.</text>
</comment>
<gene>
    <name evidence="1" type="ORF">A2975_01615</name>
</gene>
<reference evidence="1 2" key="1">
    <citation type="journal article" date="2016" name="Nat. Commun.">
        <title>Thousands of microbial genomes shed light on interconnected biogeochemical processes in an aquifer system.</title>
        <authorList>
            <person name="Anantharaman K."/>
            <person name="Brown C.T."/>
            <person name="Hug L.A."/>
            <person name="Sharon I."/>
            <person name="Castelle C.J."/>
            <person name="Probst A.J."/>
            <person name="Thomas B.C."/>
            <person name="Singh A."/>
            <person name="Wilkins M.J."/>
            <person name="Karaoz U."/>
            <person name="Brodie E.L."/>
            <person name="Williams K.H."/>
            <person name="Hubbard S.S."/>
            <person name="Banfield J.F."/>
        </authorList>
    </citation>
    <scope>NUCLEOTIDE SEQUENCE [LARGE SCALE GENOMIC DNA]</scope>
</reference>
<dbReference type="STRING" id="1802525.A2975_01615"/>
<protein>
    <submittedName>
        <fullName evidence="1">Uncharacterized protein</fullName>
    </submittedName>
</protein>
<dbReference type="EMBL" id="MGHL01000001">
    <property type="protein sequence ID" value="OGM70952.1"/>
    <property type="molecule type" value="Genomic_DNA"/>
</dbReference>
<organism evidence="1 2">
    <name type="scientific">Candidatus Woesebacteria bacterium RIFCSPLOWO2_01_FULL_44_14</name>
    <dbReference type="NCBI Taxonomy" id="1802525"/>
    <lineage>
        <taxon>Bacteria</taxon>
        <taxon>Candidatus Woeseibacteriota</taxon>
    </lineage>
</organism>
<dbReference type="Proteomes" id="UP000178429">
    <property type="component" value="Unassembled WGS sequence"/>
</dbReference>
<dbReference type="AlphaFoldDB" id="A0A1F8C3U5"/>
<name>A0A1F8C3U5_9BACT</name>
<sequence>MSDNRMLQMVLDKVTLIDKKVDGGFKEVSKRFDETDKRINKLGIQLAELEDDAPTMEEHEDLERRVKKVEHQIASI</sequence>
<proteinExistence type="predicted"/>
<accession>A0A1F8C3U5</accession>
<evidence type="ECO:0000313" key="1">
    <source>
        <dbReference type="EMBL" id="OGM70952.1"/>
    </source>
</evidence>
<evidence type="ECO:0000313" key="2">
    <source>
        <dbReference type="Proteomes" id="UP000178429"/>
    </source>
</evidence>